<comment type="caution">
    <text evidence="2">The sequence shown here is derived from an EMBL/GenBank/DDBJ whole genome shotgun (WGS) entry which is preliminary data.</text>
</comment>
<keyword evidence="1" id="KW-0472">Membrane</keyword>
<proteinExistence type="predicted"/>
<evidence type="ECO:0000256" key="1">
    <source>
        <dbReference type="SAM" id="Phobius"/>
    </source>
</evidence>
<sequence>MPKNKTELMVLVSIFITLVIILWVFVMYENKVYKEQYGDPIGPQVDNHGCLLPVGDSWCPTEQKCINILKEKCAL</sequence>
<evidence type="ECO:0000313" key="3">
    <source>
        <dbReference type="Proteomes" id="UP000176853"/>
    </source>
</evidence>
<accession>A0A1F4V5U7</accession>
<protein>
    <submittedName>
        <fullName evidence="2">Uncharacterized protein</fullName>
    </submittedName>
</protein>
<gene>
    <name evidence="2" type="ORF">A2709_02410</name>
</gene>
<feature type="transmembrane region" description="Helical" evidence="1">
    <location>
        <begin position="6"/>
        <end position="28"/>
    </location>
</feature>
<organism evidence="2 3">
    <name type="scientific">candidate division WWE3 bacterium RIFCSPHIGHO2_01_FULL_43_9</name>
    <dbReference type="NCBI Taxonomy" id="1802618"/>
    <lineage>
        <taxon>Bacteria</taxon>
        <taxon>Katanobacteria</taxon>
    </lineage>
</organism>
<dbReference type="EMBL" id="MEVB01000014">
    <property type="protein sequence ID" value="OGC52545.1"/>
    <property type="molecule type" value="Genomic_DNA"/>
</dbReference>
<evidence type="ECO:0000313" key="2">
    <source>
        <dbReference type="EMBL" id="OGC52545.1"/>
    </source>
</evidence>
<keyword evidence="1" id="KW-0812">Transmembrane</keyword>
<name>A0A1F4V5U7_UNCKA</name>
<reference evidence="2 3" key="1">
    <citation type="journal article" date="2016" name="Nat. Commun.">
        <title>Thousands of microbial genomes shed light on interconnected biogeochemical processes in an aquifer system.</title>
        <authorList>
            <person name="Anantharaman K."/>
            <person name="Brown C.T."/>
            <person name="Hug L.A."/>
            <person name="Sharon I."/>
            <person name="Castelle C.J."/>
            <person name="Probst A.J."/>
            <person name="Thomas B.C."/>
            <person name="Singh A."/>
            <person name="Wilkins M.J."/>
            <person name="Karaoz U."/>
            <person name="Brodie E.L."/>
            <person name="Williams K.H."/>
            <person name="Hubbard S.S."/>
            <person name="Banfield J.F."/>
        </authorList>
    </citation>
    <scope>NUCLEOTIDE SEQUENCE [LARGE SCALE GENOMIC DNA]</scope>
</reference>
<keyword evidence="1" id="KW-1133">Transmembrane helix</keyword>
<dbReference type="AlphaFoldDB" id="A0A1F4V5U7"/>
<dbReference type="Proteomes" id="UP000176853">
    <property type="component" value="Unassembled WGS sequence"/>
</dbReference>